<accession>A0A7C3KFE9</accession>
<proteinExistence type="predicted"/>
<evidence type="ECO:0000313" key="1">
    <source>
        <dbReference type="EMBL" id="HFM98547.1"/>
    </source>
</evidence>
<sequence>MADLSIRELAAKLGVSHTAIRNAIADIELETGKKLGKSQGQGKATLLDSYAQELIASKFFKPATSKESASASGGEIVHRSAMTYGVPGLAPVTVHRVKADLVAIDEAKTEYQEIGQQAVINLAQLAQQYTLVKGVQTFREIDATFEGVKASALNSTLSELGKSGGATDLQE</sequence>
<dbReference type="EMBL" id="DSRU01000179">
    <property type="protein sequence ID" value="HFM98547.1"/>
    <property type="molecule type" value="Genomic_DNA"/>
</dbReference>
<dbReference type="AlphaFoldDB" id="A0A7C3KFE9"/>
<name>A0A7C3KFE9_9CYAN</name>
<comment type="caution">
    <text evidence="1">The sequence shown here is derived from an EMBL/GenBank/DDBJ whole genome shotgun (WGS) entry which is preliminary data.</text>
</comment>
<organism evidence="1">
    <name type="scientific">Oscillatoriales cyanobacterium SpSt-418</name>
    <dbReference type="NCBI Taxonomy" id="2282169"/>
    <lineage>
        <taxon>Bacteria</taxon>
        <taxon>Bacillati</taxon>
        <taxon>Cyanobacteriota</taxon>
        <taxon>Cyanophyceae</taxon>
        <taxon>Oscillatoriophycideae</taxon>
        <taxon>Oscillatoriales</taxon>
    </lineage>
</organism>
<gene>
    <name evidence="1" type="ORF">ENR64_12495</name>
</gene>
<reference evidence="1" key="1">
    <citation type="journal article" date="2020" name="mSystems">
        <title>Genome- and Community-Level Interaction Insights into Carbon Utilization and Element Cycling Functions of Hydrothermarchaeota in Hydrothermal Sediment.</title>
        <authorList>
            <person name="Zhou Z."/>
            <person name="Liu Y."/>
            <person name="Xu W."/>
            <person name="Pan J."/>
            <person name="Luo Z.H."/>
            <person name="Li M."/>
        </authorList>
    </citation>
    <scope>NUCLEOTIDE SEQUENCE [LARGE SCALE GENOMIC DNA]</scope>
    <source>
        <strain evidence="1">SpSt-418</strain>
    </source>
</reference>
<protein>
    <submittedName>
        <fullName evidence="1">HTH domain-containing protein</fullName>
    </submittedName>
</protein>